<dbReference type="Pfam" id="PF06114">
    <property type="entry name" value="Peptidase_M78"/>
    <property type="match status" value="1"/>
</dbReference>
<proteinExistence type="predicted"/>
<evidence type="ECO:0000259" key="1">
    <source>
        <dbReference type="Pfam" id="PF06114"/>
    </source>
</evidence>
<accession>A0A1D8JGR4</accession>
<dbReference type="EMBL" id="CP017560">
    <property type="protein sequence ID" value="AOV07905.1"/>
    <property type="molecule type" value="Genomic_DNA"/>
</dbReference>
<dbReference type="AlphaFoldDB" id="A0A1D8JGR4"/>
<reference evidence="2 3" key="1">
    <citation type="submission" date="2016-09" db="EMBL/GenBank/DDBJ databases">
        <title>Complete genome sequence of the Lysinibacillus sphaericus LMG 22257, a specie of Bacillus with ureolytic activity that can effectively biodeposit calcium carbonate.</title>
        <authorList>
            <person name="Yan W."/>
        </authorList>
    </citation>
    <scope>NUCLEOTIDE SEQUENCE [LARGE SCALE GENOMIC DNA]</scope>
    <source>
        <strain evidence="2 3">LMG 22257</strain>
    </source>
</reference>
<evidence type="ECO:0000313" key="3">
    <source>
        <dbReference type="Proteomes" id="UP000185746"/>
    </source>
</evidence>
<dbReference type="Proteomes" id="UP000185746">
    <property type="component" value="Chromosome"/>
</dbReference>
<sequence length="173" mass="20702">MSYTYSHLEDLIQKIYHELNIHNPNELTPNSIAESLNIGIYPVITSSQALQFEGRYYIFLNNSLTASERFEMFVHELGHILMHTGNQQHMKEDYRTYQEWKANLFALHFCVPTFMLQKLPAYHLNDHKISDLFGVTSDFACKRLNLNHQRILQYQSMKILQRRTKNYYRTFYI</sequence>
<keyword evidence="3" id="KW-1185">Reference proteome</keyword>
<dbReference type="InterPro" id="IPR010359">
    <property type="entry name" value="IrrE_HExxH"/>
</dbReference>
<gene>
    <name evidence="2" type="ORF">BI350_10395</name>
</gene>
<name>A0A1D8JGR4_9BACL</name>
<feature type="domain" description="IrrE N-terminal-like" evidence="1">
    <location>
        <begin position="53"/>
        <end position="145"/>
    </location>
</feature>
<dbReference type="Gene3D" id="1.10.10.2910">
    <property type="match status" value="1"/>
</dbReference>
<dbReference type="KEGG" id="surl:BI350_10395"/>
<dbReference type="RefSeq" id="WP_075528051.1">
    <property type="nucleotide sequence ID" value="NZ_CP017560.1"/>
</dbReference>
<organism evidence="2 3">
    <name type="scientific">Sporosarcina ureilytica</name>
    <dbReference type="NCBI Taxonomy" id="298596"/>
    <lineage>
        <taxon>Bacteria</taxon>
        <taxon>Bacillati</taxon>
        <taxon>Bacillota</taxon>
        <taxon>Bacilli</taxon>
        <taxon>Bacillales</taxon>
        <taxon>Caryophanaceae</taxon>
        <taxon>Sporosarcina</taxon>
    </lineage>
</organism>
<protein>
    <recommendedName>
        <fullName evidence="1">IrrE N-terminal-like domain-containing protein</fullName>
    </recommendedName>
</protein>
<evidence type="ECO:0000313" key="2">
    <source>
        <dbReference type="EMBL" id="AOV07905.1"/>
    </source>
</evidence>